<dbReference type="SMART" id="SM00443">
    <property type="entry name" value="G_patch"/>
    <property type="match status" value="1"/>
</dbReference>
<keyword evidence="6" id="KW-1185">Reference proteome</keyword>
<evidence type="ECO:0000256" key="1">
    <source>
        <dbReference type="PROSITE-ProRule" id="PRU00042"/>
    </source>
</evidence>
<dbReference type="GeneID" id="83213214"/>
<accession>A0AAD7V343</accession>
<proteinExistence type="predicted"/>
<feature type="region of interest" description="Disordered" evidence="2">
    <location>
        <begin position="163"/>
        <end position="345"/>
    </location>
</feature>
<dbReference type="Pfam" id="PF01585">
    <property type="entry name" value="G-patch"/>
    <property type="match status" value="1"/>
</dbReference>
<name>A0AAD7V343_9FUNG</name>
<dbReference type="PROSITE" id="PS50174">
    <property type="entry name" value="G_PATCH"/>
    <property type="match status" value="1"/>
</dbReference>
<dbReference type="PROSITE" id="PS50157">
    <property type="entry name" value="ZINC_FINGER_C2H2_2"/>
    <property type="match status" value="1"/>
</dbReference>
<keyword evidence="1" id="KW-0862">Zinc</keyword>
<feature type="compositionally biased region" description="Polar residues" evidence="2">
    <location>
        <begin position="241"/>
        <end position="251"/>
    </location>
</feature>
<dbReference type="PANTHER" id="PTHR47251:SF1">
    <property type="entry name" value="FINGER DOMAIN PROTEIN, PUTATIVE (AFU_ORTHOLOGUE AFUA_3G04180)-RELATED"/>
    <property type="match status" value="1"/>
</dbReference>
<feature type="compositionally biased region" description="Low complexity" evidence="2">
    <location>
        <begin position="306"/>
        <end position="319"/>
    </location>
</feature>
<dbReference type="RefSeq" id="XP_058343362.1">
    <property type="nucleotide sequence ID" value="XM_058485839.1"/>
</dbReference>
<dbReference type="InterPro" id="IPR000467">
    <property type="entry name" value="G_patch_dom"/>
</dbReference>
<dbReference type="InterPro" id="IPR036236">
    <property type="entry name" value="Znf_C2H2_sf"/>
</dbReference>
<dbReference type="GO" id="GO:0003676">
    <property type="term" value="F:nucleic acid binding"/>
    <property type="evidence" value="ECO:0007669"/>
    <property type="project" value="InterPro"/>
</dbReference>
<evidence type="ECO:0000256" key="2">
    <source>
        <dbReference type="SAM" id="MobiDB-lite"/>
    </source>
</evidence>
<dbReference type="InterPro" id="IPR013087">
    <property type="entry name" value="Znf_C2H2_type"/>
</dbReference>
<reference evidence="5 6" key="1">
    <citation type="submission" date="2023-03" db="EMBL/GenBank/DDBJ databases">
        <title>Genome sequence of Lichtheimia ornata CBS 291.66.</title>
        <authorList>
            <person name="Mohabir J.T."/>
            <person name="Shea T.P."/>
            <person name="Kurbessoian T."/>
            <person name="Berby B."/>
            <person name="Fontaine J."/>
            <person name="Livny J."/>
            <person name="Gnirke A."/>
            <person name="Stajich J.E."/>
            <person name="Cuomo C.A."/>
        </authorList>
    </citation>
    <scope>NUCLEOTIDE SEQUENCE [LARGE SCALE GENOMIC DNA]</scope>
    <source>
        <strain evidence="5">CBS 291.66</strain>
    </source>
</reference>
<keyword evidence="1" id="KW-0479">Metal-binding</keyword>
<feature type="compositionally biased region" description="Low complexity" evidence="2">
    <location>
        <begin position="217"/>
        <end position="240"/>
    </location>
</feature>
<gene>
    <name evidence="5" type="ORF">O0I10_005802</name>
</gene>
<feature type="compositionally biased region" description="Basic and acidic residues" evidence="2">
    <location>
        <begin position="182"/>
        <end position="206"/>
    </location>
</feature>
<evidence type="ECO:0000259" key="3">
    <source>
        <dbReference type="PROSITE" id="PS50157"/>
    </source>
</evidence>
<feature type="region of interest" description="Disordered" evidence="2">
    <location>
        <begin position="89"/>
        <end position="121"/>
    </location>
</feature>
<evidence type="ECO:0000313" key="5">
    <source>
        <dbReference type="EMBL" id="KAJ8658449.1"/>
    </source>
</evidence>
<dbReference type="AlphaFoldDB" id="A0AAD7V343"/>
<feature type="compositionally biased region" description="Gly residues" evidence="2">
    <location>
        <begin position="286"/>
        <end position="305"/>
    </location>
</feature>
<dbReference type="EMBL" id="JARTCD010000024">
    <property type="protein sequence ID" value="KAJ8658449.1"/>
    <property type="molecule type" value="Genomic_DNA"/>
</dbReference>
<dbReference type="Proteomes" id="UP001234581">
    <property type="component" value="Unassembled WGS sequence"/>
</dbReference>
<dbReference type="GO" id="GO:0008270">
    <property type="term" value="F:zinc ion binding"/>
    <property type="evidence" value="ECO:0007669"/>
    <property type="project" value="UniProtKB-KW"/>
</dbReference>
<protein>
    <recommendedName>
        <fullName evidence="7">G-patch domain-containing protein</fullName>
    </recommendedName>
</protein>
<comment type="caution">
    <text evidence="5">The sequence shown here is derived from an EMBL/GenBank/DDBJ whole genome shotgun (WGS) entry which is preliminary data.</text>
</comment>
<dbReference type="Pfam" id="PF12874">
    <property type="entry name" value="zf-met"/>
    <property type="match status" value="1"/>
</dbReference>
<evidence type="ECO:0008006" key="7">
    <source>
        <dbReference type="Google" id="ProtNLM"/>
    </source>
</evidence>
<feature type="domain" description="C2H2-type" evidence="3">
    <location>
        <begin position="137"/>
        <end position="166"/>
    </location>
</feature>
<sequence>MEDVIDDEDEFSLPRNAEITGYIDYDKTHHVSMETHIPESNVGYRLLQKMGWREGQGLGSTGQGRVDPVRIDVKEDVIGIGKAQEEQAYHVSSTAKRKALGSEKQLEETAEERQQRESKAEKQQLIAEELKQVKRAFYCELCDKQYSKIAEYEQHLQSYDHHHKKRFKDMKESTRKSGFARSEQDKRRERERKREERELKRMHEAMLQRAGGGGAKSSTSHDTTTTTTTTRSNNTSSNSSGGWVTNVPQSSSGGGWVSANDNSGGKSGGWAAVNDQPTSTSDNSSRGGGGGSSSNSNSGGGGGGWNSVSESATTSTTTPSTPPRKFTLDAPKKKPAGFRFGFNKK</sequence>
<keyword evidence="1" id="KW-0863">Zinc-finger</keyword>
<evidence type="ECO:0000313" key="6">
    <source>
        <dbReference type="Proteomes" id="UP001234581"/>
    </source>
</evidence>
<dbReference type="PROSITE" id="PS00028">
    <property type="entry name" value="ZINC_FINGER_C2H2_1"/>
    <property type="match status" value="1"/>
</dbReference>
<feature type="compositionally biased region" description="Basic and acidic residues" evidence="2">
    <location>
        <begin position="100"/>
        <end position="121"/>
    </location>
</feature>
<evidence type="ECO:0000259" key="4">
    <source>
        <dbReference type="PROSITE" id="PS50174"/>
    </source>
</evidence>
<dbReference type="SUPFAM" id="SSF57667">
    <property type="entry name" value="beta-beta-alpha zinc fingers"/>
    <property type="match status" value="1"/>
</dbReference>
<organism evidence="5 6">
    <name type="scientific">Lichtheimia ornata</name>
    <dbReference type="NCBI Taxonomy" id="688661"/>
    <lineage>
        <taxon>Eukaryota</taxon>
        <taxon>Fungi</taxon>
        <taxon>Fungi incertae sedis</taxon>
        <taxon>Mucoromycota</taxon>
        <taxon>Mucoromycotina</taxon>
        <taxon>Mucoromycetes</taxon>
        <taxon>Mucorales</taxon>
        <taxon>Lichtheimiaceae</taxon>
        <taxon>Lichtheimia</taxon>
    </lineage>
</organism>
<feature type="domain" description="G-patch" evidence="4">
    <location>
        <begin position="39"/>
        <end position="85"/>
    </location>
</feature>
<dbReference type="PANTHER" id="PTHR47251">
    <property type="entry name" value="FINGER DOMAIN PROTEIN, PUTATIVE (AFU_ORTHOLOGUE AFUA_3G04180)-RELATED"/>
    <property type="match status" value="1"/>
</dbReference>